<dbReference type="SUPFAM" id="SSF53383">
    <property type="entry name" value="PLP-dependent transferases"/>
    <property type="match status" value="1"/>
</dbReference>
<evidence type="ECO:0000256" key="2">
    <source>
        <dbReference type="ARBA" id="ARBA00022898"/>
    </source>
</evidence>
<evidence type="ECO:0000256" key="1">
    <source>
        <dbReference type="ARBA" id="ARBA00001933"/>
    </source>
</evidence>
<dbReference type="Pfam" id="PF00202">
    <property type="entry name" value="Aminotran_3"/>
    <property type="match status" value="1"/>
</dbReference>
<evidence type="ECO:0000256" key="3">
    <source>
        <dbReference type="RuleBase" id="RU003560"/>
    </source>
</evidence>
<proteinExistence type="inferred from homology"/>
<dbReference type="Gene3D" id="3.90.1150.10">
    <property type="entry name" value="Aspartate Aminotransferase, domain 1"/>
    <property type="match status" value="1"/>
</dbReference>
<dbReference type="GO" id="GO:0008483">
    <property type="term" value="F:transaminase activity"/>
    <property type="evidence" value="ECO:0007669"/>
    <property type="project" value="UniProtKB-KW"/>
</dbReference>
<dbReference type="eggNOG" id="COG0001">
    <property type="taxonomic scope" value="Bacteria"/>
</dbReference>
<dbReference type="CDD" id="cd00610">
    <property type="entry name" value="OAT_like"/>
    <property type="match status" value="1"/>
</dbReference>
<keyword evidence="5" id="KW-1185">Reference proteome</keyword>
<dbReference type="Proteomes" id="UP000000263">
    <property type="component" value="Chromosome"/>
</dbReference>
<protein>
    <submittedName>
        <fullName evidence="4">Aminotransferase class-III</fullName>
    </submittedName>
</protein>
<dbReference type="PROSITE" id="PS00600">
    <property type="entry name" value="AA_TRANSFER_CLASS_3"/>
    <property type="match status" value="1"/>
</dbReference>
<dbReference type="AlphaFoldDB" id="A7NMD9"/>
<keyword evidence="2 3" id="KW-0663">Pyridoxal phosphate</keyword>
<keyword evidence="4" id="KW-0032">Aminotransferase</keyword>
<dbReference type="Gene3D" id="3.40.640.10">
    <property type="entry name" value="Type I PLP-dependent aspartate aminotransferase-like (Major domain)"/>
    <property type="match status" value="1"/>
</dbReference>
<sequence>MIDWSRSQQLLERARRVLPAGVASNVRAAERPFPLFFTQAEGAILTDVDGNPYIDYVLGQGPLLLGHSHPAVLAAVEQAMRRGQLFAGQHELEIEVAETLVRLIPCAGMCRFGMSGSELVQAAMRLARAVTGRRRILRFEGHYHGWFDNVLLSVAPPPEQAGPRECPRLVPGSAGQTPGVQEDALVLPWNDLTLAERLFAERGREIAAVLTEPMMCNTGAIPPTPGFLEGLRRLCDQYGVLLIMDEVITGFRLGLSGAQGRFGVTPDLAVFAKAMGGGFAVAALVGRRDYMERFARDVNHSGTFNGNVVSMAAAAAALAELERDNGAVYRHIEALGTMLMDGIRALAHRRDLPVLVQGFPAAFHVAFTELSAIREYRDYALHCDKERYGRFKVALLQRGVRVLDRGIWYLSAAHTQEQIEQTLDAVDAALAEVQTL</sequence>
<name>A7NMD9_ROSCS</name>
<dbReference type="InterPro" id="IPR005814">
    <property type="entry name" value="Aminotrans_3"/>
</dbReference>
<gene>
    <name evidence="4" type="ordered locus">Rcas_2628</name>
</gene>
<dbReference type="PANTHER" id="PTHR43713">
    <property type="entry name" value="GLUTAMATE-1-SEMIALDEHYDE 2,1-AMINOMUTASE"/>
    <property type="match status" value="1"/>
</dbReference>
<evidence type="ECO:0000313" key="5">
    <source>
        <dbReference type="Proteomes" id="UP000000263"/>
    </source>
</evidence>
<dbReference type="KEGG" id="rca:Rcas_2628"/>
<dbReference type="InterPro" id="IPR049704">
    <property type="entry name" value="Aminotrans_3_PPA_site"/>
</dbReference>
<dbReference type="STRING" id="383372.Rcas_2628"/>
<dbReference type="GO" id="GO:0030170">
    <property type="term" value="F:pyridoxal phosphate binding"/>
    <property type="evidence" value="ECO:0007669"/>
    <property type="project" value="InterPro"/>
</dbReference>
<dbReference type="HOGENOM" id="CLU_016922_1_5_0"/>
<dbReference type="RefSeq" id="WP_012121125.1">
    <property type="nucleotide sequence ID" value="NC_009767.1"/>
</dbReference>
<dbReference type="OrthoDB" id="9807885at2"/>
<evidence type="ECO:0000313" key="4">
    <source>
        <dbReference type="EMBL" id="ABU58701.1"/>
    </source>
</evidence>
<keyword evidence="4" id="KW-0808">Transferase</keyword>
<reference evidence="4 5" key="1">
    <citation type="submission" date="2007-08" db="EMBL/GenBank/DDBJ databases">
        <title>Complete sequence of Roseiflexus castenholzii DSM 13941.</title>
        <authorList>
            <consortium name="US DOE Joint Genome Institute"/>
            <person name="Copeland A."/>
            <person name="Lucas S."/>
            <person name="Lapidus A."/>
            <person name="Barry K."/>
            <person name="Glavina del Rio T."/>
            <person name="Dalin E."/>
            <person name="Tice H."/>
            <person name="Pitluck S."/>
            <person name="Thompson L.S."/>
            <person name="Brettin T."/>
            <person name="Bruce D."/>
            <person name="Detter J.C."/>
            <person name="Han C."/>
            <person name="Tapia R."/>
            <person name="Schmutz J."/>
            <person name="Larimer F."/>
            <person name="Land M."/>
            <person name="Hauser L."/>
            <person name="Kyrpides N."/>
            <person name="Mikhailova N."/>
            <person name="Bryant D.A."/>
            <person name="Hanada S."/>
            <person name="Tsukatani Y."/>
            <person name="Richardson P."/>
        </authorList>
    </citation>
    <scope>NUCLEOTIDE SEQUENCE [LARGE SCALE GENOMIC DNA]</scope>
    <source>
        <strain evidence="5">DSM 13941 / HLO8</strain>
    </source>
</reference>
<comment type="cofactor">
    <cofactor evidence="1">
        <name>pyridoxal 5'-phosphate</name>
        <dbReference type="ChEBI" id="CHEBI:597326"/>
    </cofactor>
</comment>
<comment type="similarity">
    <text evidence="3">Belongs to the class-III pyridoxal-phosphate-dependent aminotransferase family.</text>
</comment>
<accession>A7NMD9</accession>
<dbReference type="InterPro" id="IPR015421">
    <property type="entry name" value="PyrdxlP-dep_Trfase_major"/>
</dbReference>
<dbReference type="PANTHER" id="PTHR43713:SF3">
    <property type="entry name" value="GLUTAMATE-1-SEMIALDEHYDE 2,1-AMINOMUTASE 1, CHLOROPLASTIC-RELATED"/>
    <property type="match status" value="1"/>
</dbReference>
<dbReference type="InterPro" id="IPR015422">
    <property type="entry name" value="PyrdxlP-dep_Trfase_small"/>
</dbReference>
<dbReference type="InterPro" id="IPR015424">
    <property type="entry name" value="PyrdxlP-dep_Trfase"/>
</dbReference>
<dbReference type="EMBL" id="CP000804">
    <property type="protein sequence ID" value="ABU58701.1"/>
    <property type="molecule type" value="Genomic_DNA"/>
</dbReference>
<organism evidence="4 5">
    <name type="scientific">Roseiflexus castenholzii (strain DSM 13941 / HLO8)</name>
    <dbReference type="NCBI Taxonomy" id="383372"/>
    <lineage>
        <taxon>Bacteria</taxon>
        <taxon>Bacillati</taxon>
        <taxon>Chloroflexota</taxon>
        <taxon>Chloroflexia</taxon>
        <taxon>Chloroflexales</taxon>
        <taxon>Roseiflexineae</taxon>
        <taxon>Roseiflexaceae</taxon>
        <taxon>Roseiflexus</taxon>
    </lineage>
</organism>